<name>A0A1I7UT45_9PELO</name>
<feature type="chain" id="PRO_5009309315" evidence="1">
    <location>
        <begin position="19"/>
        <end position="144"/>
    </location>
</feature>
<dbReference type="Proteomes" id="UP000095282">
    <property type="component" value="Unplaced"/>
</dbReference>
<keyword evidence="2" id="KW-1185">Reference proteome</keyword>
<accession>A0A1I7UT45</accession>
<feature type="signal peptide" evidence="1">
    <location>
        <begin position="1"/>
        <end position="18"/>
    </location>
</feature>
<protein>
    <submittedName>
        <fullName evidence="3">CUB domain-containing protein</fullName>
    </submittedName>
</protein>
<dbReference type="InterPro" id="IPR005044">
    <property type="entry name" value="DUF282_CAE_spp"/>
</dbReference>
<evidence type="ECO:0000256" key="1">
    <source>
        <dbReference type="SAM" id="SignalP"/>
    </source>
</evidence>
<dbReference type="AlphaFoldDB" id="A0A1I7UT45"/>
<organism evidence="2 3">
    <name type="scientific">Caenorhabditis tropicalis</name>
    <dbReference type="NCBI Taxonomy" id="1561998"/>
    <lineage>
        <taxon>Eukaryota</taxon>
        <taxon>Metazoa</taxon>
        <taxon>Ecdysozoa</taxon>
        <taxon>Nematoda</taxon>
        <taxon>Chromadorea</taxon>
        <taxon>Rhabditida</taxon>
        <taxon>Rhabditina</taxon>
        <taxon>Rhabditomorpha</taxon>
        <taxon>Rhabditoidea</taxon>
        <taxon>Rhabditidae</taxon>
        <taxon>Peloderinae</taxon>
        <taxon>Caenorhabditis</taxon>
    </lineage>
</organism>
<sequence>MLCSTTFFLFFFFKLLEACIPTQNVEAVDPFPCNVCSKVYATYCQGPNLPSASNWCSTESEVGLTYTLGPSSYLFEPTACNTELSCPSGTIGTFDATGGGELMEYPLGTTVPVYCAESGPEAGKWLAWITNEAFAIDLIRCQNY</sequence>
<evidence type="ECO:0000313" key="2">
    <source>
        <dbReference type="Proteomes" id="UP000095282"/>
    </source>
</evidence>
<dbReference type="eggNOG" id="ENOG502TIXE">
    <property type="taxonomic scope" value="Eukaryota"/>
</dbReference>
<keyword evidence="1" id="KW-0732">Signal</keyword>
<dbReference type="PANTHER" id="PTHR47921">
    <property type="entry name" value="PROTEIN CBG14847-RELATED"/>
    <property type="match status" value="1"/>
</dbReference>
<dbReference type="PANTHER" id="PTHR47921:SF3">
    <property type="entry name" value="C6 DOMAIN-CONTAINING PROTEIN"/>
    <property type="match status" value="1"/>
</dbReference>
<proteinExistence type="predicted"/>
<dbReference type="WBParaSite" id="Csp11.Scaffold630.g19080.t1">
    <property type="protein sequence ID" value="Csp11.Scaffold630.g19080.t1"/>
    <property type="gene ID" value="Csp11.Scaffold630.g19080"/>
</dbReference>
<dbReference type="Pfam" id="PF03380">
    <property type="entry name" value="DUF282"/>
    <property type="match status" value="1"/>
</dbReference>
<evidence type="ECO:0000313" key="3">
    <source>
        <dbReference type="WBParaSite" id="Csp11.Scaffold630.g19080.t1"/>
    </source>
</evidence>
<reference evidence="3" key="1">
    <citation type="submission" date="2016-11" db="UniProtKB">
        <authorList>
            <consortium name="WormBaseParasite"/>
        </authorList>
    </citation>
    <scope>IDENTIFICATION</scope>
</reference>